<dbReference type="AlphaFoldDB" id="A0A066RMG1"/>
<reference evidence="1 2" key="1">
    <citation type="submission" date="2014-04" db="EMBL/GenBank/DDBJ databases">
        <title>Draft genome sequence of Photobacterium halotolerans S2753: a solonamide, ngercheumicin and holomycin producer.</title>
        <authorList>
            <person name="Machado H.R."/>
            <person name="Gram L."/>
        </authorList>
    </citation>
    <scope>NUCLEOTIDE SEQUENCE [LARGE SCALE GENOMIC DNA]</scope>
    <source>
        <strain evidence="1 2">S2753</strain>
    </source>
</reference>
<sequence length="99" mass="11614">MQEISYTTIEAPFKELSRSLRLGDSYAISKLVRDCCLLLTKYWHTFEKDGRDYIKLLFKEINLRTRTEDYISLADTIEYELIPNLKIILSSNDTPHHSA</sequence>
<name>A0A066RMG1_9GAMM</name>
<gene>
    <name evidence="1" type="ORF">EA58_11400</name>
</gene>
<organism evidence="1 2">
    <name type="scientific">Photobacterium galatheae</name>
    <dbReference type="NCBI Taxonomy" id="1654360"/>
    <lineage>
        <taxon>Bacteria</taxon>
        <taxon>Pseudomonadati</taxon>
        <taxon>Pseudomonadota</taxon>
        <taxon>Gammaproteobacteria</taxon>
        <taxon>Vibrionales</taxon>
        <taxon>Vibrionaceae</taxon>
        <taxon>Photobacterium</taxon>
    </lineage>
</organism>
<evidence type="ECO:0000313" key="1">
    <source>
        <dbReference type="EMBL" id="KDM91620.1"/>
    </source>
</evidence>
<protein>
    <submittedName>
        <fullName evidence="1">Uncharacterized protein</fullName>
    </submittedName>
</protein>
<dbReference type="EMBL" id="JMIB01000021">
    <property type="protein sequence ID" value="KDM91620.1"/>
    <property type="molecule type" value="Genomic_DNA"/>
</dbReference>
<evidence type="ECO:0000313" key="2">
    <source>
        <dbReference type="Proteomes" id="UP000027192"/>
    </source>
</evidence>
<dbReference type="RefSeq" id="WP_036752367.1">
    <property type="nucleotide sequence ID" value="NZ_JAGSGC010000006.1"/>
</dbReference>
<proteinExistence type="predicted"/>
<dbReference type="Proteomes" id="UP000027192">
    <property type="component" value="Unassembled WGS sequence"/>
</dbReference>
<accession>A0A066RMG1</accession>
<keyword evidence="2" id="KW-1185">Reference proteome</keyword>
<comment type="caution">
    <text evidence="1">The sequence shown here is derived from an EMBL/GenBank/DDBJ whole genome shotgun (WGS) entry which is preliminary data.</text>
</comment>